<evidence type="ECO:0000313" key="1">
    <source>
        <dbReference type="EMBL" id="AMJ75780.1"/>
    </source>
</evidence>
<keyword evidence="2" id="KW-1185">Reference proteome</keyword>
<evidence type="ECO:0000313" key="2">
    <source>
        <dbReference type="Proteomes" id="UP000056750"/>
    </source>
</evidence>
<name>A0ABM5YMY5_9ALTE</name>
<dbReference type="Proteomes" id="UP000056750">
    <property type="component" value="Chromosome"/>
</dbReference>
<reference evidence="1 2" key="1">
    <citation type="submission" date="2015-12" db="EMBL/GenBank/DDBJ databases">
        <title>Intraspecies pangenome expansion in the marine bacterium Alteromonas.</title>
        <authorList>
            <person name="Lopez-Perez M."/>
            <person name="Rodriguez-Valera F."/>
        </authorList>
    </citation>
    <scope>NUCLEOTIDE SEQUENCE [LARGE SCALE GENOMIC DNA]</scope>
    <source>
        <strain evidence="1 2">LMG 21861</strain>
    </source>
</reference>
<organism evidence="1 2">
    <name type="scientific">Alteromonas stellipolaris</name>
    <dbReference type="NCBI Taxonomy" id="233316"/>
    <lineage>
        <taxon>Bacteria</taxon>
        <taxon>Pseudomonadati</taxon>
        <taxon>Pseudomonadota</taxon>
        <taxon>Gammaproteobacteria</taxon>
        <taxon>Alteromonadales</taxon>
        <taxon>Alteromonadaceae</taxon>
        <taxon>Alteromonas/Salinimonas group</taxon>
        <taxon>Alteromonas</taxon>
    </lineage>
</organism>
<dbReference type="EMBL" id="CP013926">
    <property type="protein sequence ID" value="AMJ75780.1"/>
    <property type="molecule type" value="Genomic_DNA"/>
</dbReference>
<gene>
    <name evidence="1" type="ORF">AVL57_18525</name>
</gene>
<proteinExistence type="predicted"/>
<sequence length="366" mass="41148">MWNAIIFSDENFESAWAMIQSTSFVDFIITGSNIYYIGKNKTDYVDSQLTKLIATINEGLLWKDSAKKIAFEIGQTTPYHFFYDQFKYLRYLCTSKIVYTNSKPIFYDPKVFDIKLSYSKPDDTVTFFPAVVTQNSCNALGYGGGDRTQKVRVPSKLSNNEVTAARVRECMESMELALLNDGKKGSTLSDPSKKLTLELWIGITSAKRAWLEQLEGYTNILENLAKTFNTVNVYVDGMTSAINSSNPTSKDIEIYNLLVSNLMSVENIKLISLIGFDYKSKIQKCLNIDAFITNGGTSSFVPLRVLKKPGVIHTNSKLMTFPDTYTDVTLITGKDENSTSNEDQAGTLSYSLNWQEILKALKSHLK</sequence>
<protein>
    <submittedName>
        <fullName evidence="1">Uncharacterized protein</fullName>
    </submittedName>
</protein>
<accession>A0ABM5YMY5</accession>